<dbReference type="Pfam" id="PF00171">
    <property type="entry name" value="Aldedh"/>
    <property type="match status" value="1"/>
</dbReference>
<name>A0A2S4PTQ8_9PEZI</name>
<keyword evidence="5" id="KW-1185">Reference proteome</keyword>
<dbReference type="PANTHER" id="PTHR43860:SF2">
    <property type="entry name" value="BETAINE ALDEHYDE DEHYDROGENASE-RELATED"/>
    <property type="match status" value="1"/>
</dbReference>
<reference evidence="4 5" key="1">
    <citation type="submission" date="2017-10" db="EMBL/GenBank/DDBJ databases">
        <title>Development of genomic resources for the powdery mildew, Erysiphe pulchra.</title>
        <authorList>
            <person name="Wadl P.A."/>
            <person name="Mack B.M."/>
            <person name="Moore G."/>
            <person name="Beltz S.B."/>
        </authorList>
    </citation>
    <scope>NUCLEOTIDE SEQUENCE [LARGE SCALE GENOMIC DNA]</scope>
    <source>
        <strain evidence="4">Cflorida</strain>
    </source>
</reference>
<evidence type="ECO:0000256" key="2">
    <source>
        <dbReference type="ARBA" id="ARBA00023027"/>
    </source>
</evidence>
<dbReference type="Gene3D" id="3.40.605.10">
    <property type="entry name" value="Aldehyde Dehydrogenase, Chain A, domain 1"/>
    <property type="match status" value="1"/>
</dbReference>
<sequence>MWSMYKVVVRRNFINNEWVMSSYDQKIIAINPTDESEITSVYSASAEDVDTAVAAARKAFQDPPWSNLEHTRS</sequence>
<dbReference type="InterPro" id="IPR016161">
    <property type="entry name" value="Ald_DH/histidinol_DH"/>
</dbReference>
<proteinExistence type="inferred from homology"/>
<dbReference type="InterPro" id="IPR016162">
    <property type="entry name" value="Ald_DH_N"/>
</dbReference>
<dbReference type="STRING" id="225359.A0A2S4PTQ8"/>
<organism evidence="4 5">
    <name type="scientific">Erysiphe pulchra</name>
    <dbReference type="NCBI Taxonomy" id="225359"/>
    <lineage>
        <taxon>Eukaryota</taxon>
        <taxon>Fungi</taxon>
        <taxon>Dikarya</taxon>
        <taxon>Ascomycota</taxon>
        <taxon>Pezizomycotina</taxon>
        <taxon>Leotiomycetes</taxon>
        <taxon>Erysiphales</taxon>
        <taxon>Erysiphaceae</taxon>
        <taxon>Erysiphe</taxon>
    </lineage>
</organism>
<dbReference type="PANTHER" id="PTHR43860">
    <property type="entry name" value="BETAINE ALDEHYDE DEHYDROGENASE"/>
    <property type="match status" value="1"/>
</dbReference>
<dbReference type="InterPro" id="IPR015590">
    <property type="entry name" value="Aldehyde_DH_dom"/>
</dbReference>
<dbReference type="Proteomes" id="UP000237438">
    <property type="component" value="Unassembled WGS sequence"/>
</dbReference>
<evidence type="ECO:0000313" key="4">
    <source>
        <dbReference type="EMBL" id="POS85416.1"/>
    </source>
</evidence>
<comment type="caution">
    <text evidence="4">The sequence shown here is derived from an EMBL/GenBank/DDBJ whole genome shotgun (WGS) entry which is preliminary data.</text>
</comment>
<dbReference type="EMBL" id="PEDP01000612">
    <property type="protein sequence ID" value="POS85416.1"/>
    <property type="molecule type" value="Genomic_DNA"/>
</dbReference>
<dbReference type="SUPFAM" id="SSF53720">
    <property type="entry name" value="ALDH-like"/>
    <property type="match status" value="1"/>
</dbReference>
<feature type="domain" description="Aldehyde dehydrogenase" evidence="3">
    <location>
        <begin position="18"/>
        <end position="70"/>
    </location>
</feature>
<gene>
    <name evidence="4" type="ORF">EPUL_003068</name>
</gene>
<protein>
    <recommendedName>
        <fullName evidence="3">Aldehyde dehydrogenase domain-containing protein</fullName>
    </recommendedName>
</protein>
<dbReference type="OrthoDB" id="4236722at2759"/>
<evidence type="ECO:0000313" key="5">
    <source>
        <dbReference type="Proteomes" id="UP000237438"/>
    </source>
</evidence>
<accession>A0A2S4PTQ8</accession>
<dbReference type="AlphaFoldDB" id="A0A2S4PTQ8"/>
<evidence type="ECO:0000259" key="3">
    <source>
        <dbReference type="Pfam" id="PF00171"/>
    </source>
</evidence>
<comment type="similarity">
    <text evidence="1">Belongs to the aldehyde dehydrogenase family.</text>
</comment>
<keyword evidence="2" id="KW-0520">NAD</keyword>
<dbReference type="GO" id="GO:0016491">
    <property type="term" value="F:oxidoreductase activity"/>
    <property type="evidence" value="ECO:0007669"/>
    <property type="project" value="InterPro"/>
</dbReference>
<evidence type="ECO:0000256" key="1">
    <source>
        <dbReference type="ARBA" id="ARBA00009986"/>
    </source>
</evidence>